<dbReference type="Gramene" id="GBG74096">
    <property type="protein sequence ID" value="GBG74096"/>
    <property type="gene ID" value="CBR_g17807"/>
</dbReference>
<dbReference type="AlphaFoldDB" id="A0A388KVK2"/>
<gene>
    <name evidence="2" type="ORF">CBR_g17807</name>
</gene>
<sequence length="164" mass="18673">MEGHLGAITNELLVFLAQLVDDLPLDILSRCDEKSGTYVLPRTLAPHLLWSTCTELDGDNCFYPSPGLYLKIDIIDLTLWDPFIRRGNTKEAGFEDEEEEEEEGEESEEEKSGTDRDDPDYIGIEEEEEKSGSEESSSHPPRSKEEEEVEAQRRREKVEGKQPV</sequence>
<dbReference type="EMBL" id="BFEA01000196">
    <property type="protein sequence ID" value="GBG74096.1"/>
    <property type="molecule type" value="Genomic_DNA"/>
</dbReference>
<organism evidence="2 3">
    <name type="scientific">Chara braunii</name>
    <name type="common">Braun's stonewort</name>
    <dbReference type="NCBI Taxonomy" id="69332"/>
    <lineage>
        <taxon>Eukaryota</taxon>
        <taxon>Viridiplantae</taxon>
        <taxon>Streptophyta</taxon>
        <taxon>Charophyceae</taxon>
        <taxon>Charales</taxon>
        <taxon>Characeae</taxon>
        <taxon>Chara</taxon>
    </lineage>
</organism>
<feature type="compositionally biased region" description="Acidic residues" evidence="1">
    <location>
        <begin position="117"/>
        <end position="129"/>
    </location>
</feature>
<protein>
    <submittedName>
        <fullName evidence="2">Uncharacterized protein</fullName>
    </submittedName>
</protein>
<comment type="caution">
    <text evidence="2">The sequence shown here is derived from an EMBL/GenBank/DDBJ whole genome shotgun (WGS) entry which is preliminary data.</text>
</comment>
<reference evidence="2 3" key="1">
    <citation type="journal article" date="2018" name="Cell">
        <title>The Chara Genome: Secondary Complexity and Implications for Plant Terrestrialization.</title>
        <authorList>
            <person name="Nishiyama T."/>
            <person name="Sakayama H."/>
            <person name="Vries J.D."/>
            <person name="Buschmann H."/>
            <person name="Saint-Marcoux D."/>
            <person name="Ullrich K.K."/>
            <person name="Haas F.B."/>
            <person name="Vanderstraeten L."/>
            <person name="Becker D."/>
            <person name="Lang D."/>
            <person name="Vosolsobe S."/>
            <person name="Rombauts S."/>
            <person name="Wilhelmsson P.K.I."/>
            <person name="Janitza P."/>
            <person name="Kern R."/>
            <person name="Heyl A."/>
            <person name="Rumpler F."/>
            <person name="Villalobos L.I.A.C."/>
            <person name="Clay J.M."/>
            <person name="Skokan R."/>
            <person name="Toyoda A."/>
            <person name="Suzuki Y."/>
            <person name="Kagoshima H."/>
            <person name="Schijlen E."/>
            <person name="Tajeshwar N."/>
            <person name="Catarino B."/>
            <person name="Hetherington A.J."/>
            <person name="Saltykova A."/>
            <person name="Bonnot C."/>
            <person name="Breuninger H."/>
            <person name="Symeonidi A."/>
            <person name="Radhakrishnan G.V."/>
            <person name="Van Nieuwerburgh F."/>
            <person name="Deforce D."/>
            <person name="Chang C."/>
            <person name="Karol K.G."/>
            <person name="Hedrich R."/>
            <person name="Ulvskov P."/>
            <person name="Glockner G."/>
            <person name="Delwiche C.F."/>
            <person name="Petrasek J."/>
            <person name="Van de Peer Y."/>
            <person name="Friml J."/>
            <person name="Beilby M."/>
            <person name="Dolan L."/>
            <person name="Kohara Y."/>
            <person name="Sugano S."/>
            <person name="Fujiyama A."/>
            <person name="Delaux P.-M."/>
            <person name="Quint M."/>
            <person name="TheiBen G."/>
            <person name="Hagemann M."/>
            <person name="Harholt J."/>
            <person name="Dunand C."/>
            <person name="Zachgo S."/>
            <person name="Langdale J."/>
            <person name="Maumus F."/>
            <person name="Straeten D.V.D."/>
            <person name="Gould S.B."/>
            <person name="Rensing S.A."/>
        </authorList>
    </citation>
    <scope>NUCLEOTIDE SEQUENCE [LARGE SCALE GENOMIC DNA]</scope>
    <source>
        <strain evidence="2 3">S276</strain>
    </source>
</reference>
<evidence type="ECO:0000313" key="3">
    <source>
        <dbReference type="Proteomes" id="UP000265515"/>
    </source>
</evidence>
<feature type="region of interest" description="Disordered" evidence="1">
    <location>
        <begin position="88"/>
        <end position="164"/>
    </location>
</feature>
<dbReference type="Proteomes" id="UP000265515">
    <property type="component" value="Unassembled WGS sequence"/>
</dbReference>
<evidence type="ECO:0000313" key="2">
    <source>
        <dbReference type="EMBL" id="GBG74096.1"/>
    </source>
</evidence>
<feature type="compositionally biased region" description="Basic and acidic residues" evidence="1">
    <location>
        <begin position="130"/>
        <end position="164"/>
    </location>
</feature>
<accession>A0A388KVK2</accession>
<evidence type="ECO:0000256" key="1">
    <source>
        <dbReference type="SAM" id="MobiDB-lite"/>
    </source>
</evidence>
<name>A0A388KVK2_CHABU</name>
<feature type="compositionally biased region" description="Acidic residues" evidence="1">
    <location>
        <begin position="94"/>
        <end position="109"/>
    </location>
</feature>
<keyword evidence="3" id="KW-1185">Reference proteome</keyword>
<proteinExistence type="predicted"/>